<dbReference type="EMBL" id="QRDV01000001">
    <property type="protein sequence ID" value="RED46813.1"/>
    <property type="molecule type" value="Genomic_DNA"/>
</dbReference>
<dbReference type="AlphaFoldDB" id="A0A3D9HBF7"/>
<name>A0A3D9HBF7_9FLAO</name>
<proteinExistence type="predicted"/>
<accession>A0A3D9HBF7</accession>
<sequence length="394" mass="45228">MKKSHLLITIFILFIGFTNAQNEKISGNWLLTKVEQGDKIDNPLFTQNFKEDGKMEVMGQVLGTWKYHPDNQLITMQSTEVEEFDGKFKIILITPKKLQLQQGNVKLYYAKINLADSKKNNASLNIEGEWTLENELDETQLLKIERPDTFLMSIIYSGGGSAAYKGTWIYNPEEKSILFLGGTSLLKGFSTVKTITENKFILEKNGKEIIGKKESTVKPIERLTFNIEDFPEESTDTSPWQDFDALLNELKNVSYLKYKQSKLIPNTSSFTYNTLLSKIDVNSEERRISLANLSITKKDTMQFSECVKGDLYNQYNDFFPQEELGPFKLVTTETIKVPAGEFKCKIFEGFDGDAKVKYWMIIDKPGIYAKIIREDIGLFDKVEYSIIELEEIKK</sequence>
<keyword evidence="2" id="KW-1185">Reference proteome</keyword>
<reference evidence="1 2" key="1">
    <citation type="submission" date="2018-07" db="EMBL/GenBank/DDBJ databases">
        <title>Genomic Encyclopedia of Type Strains, Phase III (KMG-III): the genomes of soil and plant-associated and newly described type strains.</title>
        <authorList>
            <person name="Whitman W."/>
        </authorList>
    </citation>
    <scope>NUCLEOTIDE SEQUENCE [LARGE SCALE GENOMIC DNA]</scope>
    <source>
        <strain evidence="1 2">CECT 7946</strain>
    </source>
</reference>
<evidence type="ECO:0000313" key="1">
    <source>
        <dbReference type="EMBL" id="RED46813.1"/>
    </source>
</evidence>
<protein>
    <submittedName>
        <fullName evidence="1">Uncharacterized protein</fullName>
    </submittedName>
</protein>
<dbReference type="OrthoDB" id="1113037at2"/>
<comment type="caution">
    <text evidence="1">The sequence shown here is derived from an EMBL/GenBank/DDBJ whole genome shotgun (WGS) entry which is preliminary data.</text>
</comment>
<organism evidence="1 2">
    <name type="scientific">Winogradskyella eximia</name>
    <dbReference type="NCBI Taxonomy" id="262006"/>
    <lineage>
        <taxon>Bacteria</taxon>
        <taxon>Pseudomonadati</taxon>
        <taxon>Bacteroidota</taxon>
        <taxon>Flavobacteriia</taxon>
        <taxon>Flavobacteriales</taxon>
        <taxon>Flavobacteriaceae</taxon>
        <taxon>Winogradskyella</taxon>
    </lineage>
</organism>
<evidence type="ECO:0000313" key="2">
    <source>
        <dbReference type="Proteomes" id="UP000256980"/>
    </source>
</evidence>
<dbReference type="RefSeq" id="WP_115815918.1">
    <property type="nucleotide sequence ID" value="NZ_CANKZP010000001.1"/>
</dbReference>
<gene>
    <name evidence="1" type="ORF">DFQ10_101589</name>
</gene>
<dbReference type="Proteomes" id="UP000256980">
    <property type="component" value="Unassembled WGS sequence"/>
</dbReference>